<dbReference type="EMBL" id="JBHTKM010000063">
    <property type="protein sequence ID" value="MFD1016343.1"/>
    <property type="molecule type" value="Genomic_DNA"/>
</dbReference>
<keyword evidence="2" id="KW-0808">Transferase</keyword>
<dbReference type="SUPFAM" id="SSF53756">
    <property type="entry name" value="UDP-Glycosyltransferase/glycogen phosphorylase"/>
    <property type="match status" value="1"/>
</dbReference>
<keyword evidence="2" id="KW-0328">Glycosyltransferase</keyword>
<dbReference type="RefSeq" id="WP_386117038.1">
    <property type="nucleotide sequence ID" value="NZ_JBHTKM010000063.1"/>
</dbReference>
<organism evidence="2 3">
    <name type="scientific">Winogradskyella rapida</name>
    <dbReference type="NCBI Taxonomy" id="549701"/>
    <lineage>
        <taxon>Bacteria</taxon>
        <taxon>Pseudomonadati</taxon>
        <taxon>Bacteroidota</taxon>
        <taxon>Flavobacteriia</taxon>
        <taxon>Flavobacteriales</taxon>
        <taxon>Flavobacteriaceae</taxon>
        <taxon>Winogradskyella</taxon>
    </lineage>
</organism>
<dbReference type="CDD" id="cd03801">
    <property type="entry name" value="GT4_PimA-like"/>
    <property type="match status" value="1"/>
</dbReference>
<dbReference type="GO" id="GO:0016757">
    <property type="term" value="F:glycosyltransferase activity"/>
    <property type="evidence" value="ECO:0007669"/>
    <property type="project" value="UniProtKB-KW"/>
</dbReference>
<keyword evidence="3" id="KW-1185">Reference proteome</keyword>
<dbReference type="InterPro" id="IPR001296">
    <property type="entry name" value="Glyco_trans_1"/>
</dbReference>
<dbReference type="Pfam" id="PF00534">
    <property type="entry name" value="Glycos_transf_1"/>
    <property type="match status" value="1"/>
</dbReference>
<dbReference type="Gene3D" id="3.40.50.2000">
    <property type="entry name" value="Glycogen Phosphorylase B"/>
    <property type="match status" value="1"/>
</dbReference>
<proteinExistence type="predicted"/>
<dbReference type="Proteomes" id="UP001597086">
    <property type="component" value="Unassembled WGS sequence"/>
</dbReference>
<dbReference type="PANTHER" id="PTHR12526">
    <property type="entry name" value="GLYCOSYLTRANSFERASE"/>
    <property type="match status" value="1"/>
</dbReference>
<name>A0ABW3KUS4_9FLAO</name>
<feature type="domain" description="Glycosyl transferase family 1" evidence="1">
    <location>
        <begin position="167"/>
        <end position="325"/>
    </location>
</feature>
<accession>A0ABW3KUS4</accession>
<protein>
    <submittedName>
        <fullName evidence="2">Glycosyltransferase family 4 protein</fullName>
        <ecNumber evidence="2">2.4.-.-</ecNumber>
    </submittedName>
</protein>
<sequence>MNNNKRVVILFSRLSDYMLKTLETYVATTKNEILIFKIDPDKTEAPFQFNLKNDLISFKNENDFNESELLTEIETFDPNVIICSGWWNKKYINVVKHLHKSTPCILTMDNQWHGTLKQYLGCVYGRLFLKKLFVKIWVPGNAQKEFAKKLGFLDEDILTGWYVANDKFSRQLDEDNFNKRFVFVGRYVAHKGILDLINCFKILKESTNDQWQLHCYGTGDLIDKLPIDSDIIHHGFMQPSQLVAEAKKGGVFVLPSHFEPWGLVVQEFALAGYPLIVSNKVGAAEQFVKKDNGLIFEAKENNSLLNALRAFTLKSDIELLNMSKKSQEYGKTIGTKSWTANLESLIKSFDN</sequence>
<comment type="caution">
    <text evidence="2">The sequence shown here is derived from an EMBL/GenBank/DDBJ whole genome shotgun (WGS) entry which is preliminary data.</text>
</comment>
<reference evidence="3" key="1">
    <citation type="journal article" date="2019" name="Int. J. Syst. Evol. Microbiol.">
        <title>The Global Catalogue of Microorganisms (GCM) 10K type strain sequencing project: providing services to taxonomists for standard genome sequencing and annotation.</title>
        <authorList>
            <consortium name="The Broad Institute Genomics Platform"/>
            <consortium name="The Broad Institute Genome Sequencing Center for Infectious Disease"/>
            <person name="Wu L."/>
            <person name="Ma J."/>
        </authorList>
    </citation>
    <scope>NUCLEOTIDE SEQUENCE [LARGE SCALE GENOMIC DNA]</scope>
    <source>
        <strain evidence="3">CCUG 56098</strain>
    </source>
</reference>
<evidence type="ECO:0000313" key="3">
    <source>
        <dbReference type="Proteomes" id="UP001597086"/>
    </source>
</evidence>
<gene>
    <name evidence="2" type="ORF">ACFQ13_10460</name>
</gene>
<evidence type="ECO:0000313" key="2">
    <source>
        <dbReference type="EMBL" id="MFD1016343.1"/>
    </source>
</evidence>
<evidence type="ECO:0000259" key="1">
    <source>
        <dbReference type="Pfam" id="PF00534"/>
    </source>
</evidence>
<dbReference type="EC" id="2.4.-.-" evidence="2"/>